<reference evidence="4" key="1">
    <citation type="journal article" date="2016" name="Genome Announc.">
        <title>Genome sequence of Ustilaginoidea virens IPU010, a rice pathogenic fungus causing false smut.</title>
        <authorList>
            <person name="Kumagai T."/>
            <person name="Ishii T."/>
            <person name="Terai G."/>
            <person name="Umemura M."/>
            <person name="Machida M."/>
            <person name="Asai K."/>
        </authorList>
    </citation>
    <scope>NUCLEOTIDE SEQUENCE [LARGE SCALE GENOMIC DNA]</scope>
    <source>
        <strain evidence="4">IPU010</strain>
    </source>
</reference>
<comment type="caution">
    <text evidence="3">The sequence shown here is derived from an EMBL/GenBank/DDBJ whole genome shotgun (WGS) entry which is preliminary data.</text>
</comment>
<comment type="subcellular location">
    <subcellularLocation>
        <location evidence="1">Mitochondrion</location>
    </subcellularLocation>
</comment>
<organism evidence="3 4">
    <name type="scientific">Ustilaginoidea virens</name>
    <name type="common">Rice false smut fungus</name>
    <name type="synonym">Villosiclava virens</name>
    <dbReference type="NCBI Taxonomy" id="1159556"/>
    <lineage>
        <taxon>Eukaryota</taxon>
        <taxon>Fungi</taxon>
        <taxon>Dikarya</taxon>
        <taxon>Ascomycota</taxon>
        <taxon>Pezizomycotina</taxon>
        <taxon>Sordariomycetes</taxon>
        <taxon>Hypocreomycetidae</taxon>
        <taxon>Hypocreales</taxon>
        <taxon>Clavicipitaceae</taxon>
        <taxon>Ustilaginoidea</taxon>
    </lineage>
</organism>
<gene>
    <name evidence="3" type="ORF">UVI_02061010</name>
</gene>
<evidence type="ECO:0000256" key="2">
    <source>
        <dbReference type="ARBA" id="ARBA00023128"/>
    </source>
</evidence>
<evidence type="ECO:0000313" key="3">
    <source>
        <dbReference type="EMBL" id="GAO17255.1"/>
    </source>
</evidence>
<evidence type="ECO:0000256" key="1">
    <source>
        <dbReference type="ARBA" id="ARBA00004173"/>
    </source>
</evidence>
<protein>
    <submittedName>
        <fullName evidence="3">Uncharacterized protein</fullName>
    </submittedName>
</protein>
<dbReference type="Proteomes" id="UP000054053">
    <property type="component" value="Unassembled WGS sequence"/>
</dbReference>
<keyword evidence="2" id="KW-0496">Mitochondrion</keyword>
<dbReference type="InterPro" id="IPR043502">
    <property type="entry name" value="DNA/RNA_pol_sf"/>
</dbReference>
<dbReference type="SUPFAM" id="SSF56672">
    <property type="entry name" value="DNA/RNA polymerases"/>
    <property type="match status" value="1"/>
</dbReference>
<accession>A0A1B5L1J3</accession>
<evidence type="ECO:0000313" key="4">
    <source>
        <dbReference type="Proteomes" id="UP000054053"/>
    </source>
</evidence>
<sequence>MPRTRPTFRKIYNLYEKQLETSRDYLDDHLHKGYIRPSTSKAGYPIILVPK</sequence>
<dbReference type="Gene3D" id="3.10.10.10">
    <property type="entry name" value="HIV Type 1 Reverse Transcriptase, subunit A, domain 1"/>
    <property type="match status" value="1"/>
</dbReference>
<proteinExistence type="predicted"/>
<name>A0A1B5L1J3_USTVR</name>
<dbReference type="AlphaFoldDB" id="A0A1B5L1J3"/>
<dbReference type="EMBL" id="BBTG02000066">
    <property type="protein sequence ID" value="GAO17255.1"/>
    <property type="molecule type" value="Genomic_DNA"/>
</dbReference>
<dbReference type="GO" id="GO:0005739">
    <property type="term" value="C:mitochondrion"/>
    <property type="evidence" value="ECO:0007669"/>
    <property type="project" value="UniProtKB-SubCell"/>
</dbReference>